<evidence type="ECO:0000313" key="5">
    <source>
        <dbReference type="EMBL" id="QNN67386.1"/>
    </source>
</evidence>
<dbReference type="Gene3D" id="2.40.160.20">
    <property type="match status" value="1"/>
</dbReference>
<gene>
    <name evidence="5" type="ORF">H9L13_12480</name>
</gene>
<dbReference type="SUPFAM" id="SSF56925">
    <property type="entry name" value="OMPA-like"/>
    <property type="match status" value="1"/>
</dbReference>
<evidence type="ECO:0000313" key="6">
    <source>
        <dbReference type="Proteomes" id="UP000515971"/>
    </source>
</evidence>
<dbReference type="RefSeq" id="WP_187537975.1">
    <property type="nucleotide sequence ID" value="NZ_CP060718.1"/>
</dbReference>
<dbReference type="KEGG" id="slut:H9L13_12480"/>
<sequence>MKRILLAGAALALMTTPAVARDNSAYFGIEVGPMWVSDVDAEVDGVEEFEITHKLGVDGDLIAGYDFGLLRAEVEGGHKWAKHDDYSDGVDTVPASGHSRAWSLMGNAMIDLGNNETVNFYAGAGVGIAWVRHFVEEGDDDLDDGIGVSDQKLAWQFIAGVRAPVFRHFDVGVKYRYFNAGKIEETIDDEVFEGRFRSHSLLASLIYNFAATAAPPPPPPPPPRRRRHRPRRRRARTGR</sequence>
<evidence type="ECO:0000256" key="1">
    <source>
        <dbReference type="ARBA" id="ARBA00022729"/>
    </source>
</evidence>
<feature type="region of interest" description="Disordered" evidence="2">
    <location>
        <begin position="212"/>
        <end position="239"/>
    </location>
</feature>
<feature type="chain" id="PRO_5028893935" evidence="3">
    <location>
        <begin position="21"/>
        <end position="239"/>
    </location>
</feature>
<feature type="compositionally biased region" description="Basic residues" evidence="2">
    <location>
        <begin position="223"/>
        <end position="239"/>
    </location>
</feature>
<feature type="signal peptide" evidence="3">
    <location>
        <begin position="1"/>
        <end position="20"/>
    </location>
</feature>
<accession>A0A7G9SHR1</accession>
<reference evidence="5 6" key="1">
    <citation type="submission" date="2020-08" db="EMBL/GenBank/DDBJ databases">
        <title>Genome sequence of Sphingomonas lutea KCTC 23642T.</title>
        <authorList>
            <person name="Hyun D.-W."/>
            <person name="Bae J.-W."/>
        </authorList>
    </citation>
    <scope>NUCLEOTIDE SEQUENCE [LARGE SCALE GENOMIC DNA]</scope>
    <source>
        <strain evidence="5 6">KCTC 23642</strain>
    </source>
</reference>
<protein>
    <submittedName>
        <fullName evidence="5">Porin family protein</fullName>
    </submittedName>
</protein>
<dbReference type="AlphaFoldDB" id="A0A7G9SHR1"/>
<dbReference type="Pfam" id="PF13505">
    <property type="entry name" value="OMP_b-brl"/>
    <property type="match status" value="1"/>
</dbReference>
<keyword evidence="1 3" id="KW-0732">Signal</keyword>
<proteinExistence type="predicted"/>
<dbReference type="InterPro" id="IPR027385">
    <property type="entry name" value="Beta-barrel_OMP"/>
</dbReference>
<keyword evidence="6" id="KW-1185">Reference proteome</keyword>
<evidence type="ECO:0000259" key="4">
    <source>
        <dbReference type="Pfam" id="PF13505"/>
    </source>
</evidence>
<organism evidence="5 6">
    <name type="scientific">Sphingomonas lutea</name>
    <dbReference type="NCBI Taxonomy" id="1045317"/>
    <lineage>
        <taxon>Bacteria</taxon>
        <taxon>Pseudomonadati</taxon>
        <taxon>Pseudomonadota</taxon>
        <taxon>Alphaproteobacteria</taxon>
        <taxon>Sphingomonadales</taxon>
        <taxon>Sphingomonadaceae</taxon>
        <taxon>Sphingomonas</taxon>
    </lineage>
</organism>
<evidence type="ECO:0000256" key="2">
    <source>
        <dbReference type="SAM" id="MobiDB-lite"/>
    </source>
</evidence>
<dbReference type="Proteomes" id="UP000515971">
    <property type="component" value="Chromosome"/>
</dbReference>
<evidence type="ECO:0000256" key="3">
    <source>
        <dbReference type="SAM" id="SignalP"/>
    </source>
</evidence>
<name>A0A7G9SHR1_9SPHN</name>
<dbReference type="EMBL" id="CP060718">
    <property type="protein sequence ID" value="QNN67386.1"/>
    <property type="molecule type" value="Genomic_DNA"/>
</dbReference>
<feature type="domain" description="Outer membrane protein beta-barrel" evidence="4">
    <location>
        <begin position="9"/>
        <end position="209"/>
    </location>
</feature>
<dbReference type="InterPro" id="IPR011250">
    <property type="entry name" value="OMP/PagP_B-barrel"/>
</dbReference>